<dbReference type="RefSeq" id="WP_115494336.1">
    <property type="nucleotide sequence ID" value="NZ_QRBE01000002.1"/>
</dbReference>
<gene>
    <name evidence="1" type="ORF">DWU98_04645</name>
</gene>
<organism evidence="1 2">
    <name type="scientific">Dyella monticola</name>
    <dbReference type="NCBI Taxonomy" id="1927958"/>
    <lineage>
        <taxon>Bacteria</taxon>
        <taxon>Pseudomonadati</taxon>
        <taxon>Pseudomonadota</taxon>
        <taxon>Gammaproteobacteria</taxon>
        <taxon>Lysobacterales</taxon>
        <taxon>Rhodanobacteraceae</taxon>
        <taxon>Dyella</taxon>
    </lineage>
</organism>
<protein>
    <submittedName>
        <fullName evidence="1">Uncharacterized protein</fullName>
    </submittedName>
</protein>
<evidence type="ECO:0000313" key="1">
    <source>
        <dbReference type="EMBL" id="RDS83624.1"/>
    </source>
</evidence>
<reference evidence="1 2" key="1">
    <citation type="submission" date="2018-07" db="EMBL/GenBank/DDBJ databases">
        <title>Dyella monticola sp. nov. and Dyella psychrodurans sp. nov. isolated from monsoon evergreen broad-leaved forest soil of Dinghu Mountain, China.</title>
        <authorList>
            <person name="Gao Z."/>
            <person name="Qiu L."/>
        </authorList>
    </citation>
    <scope>NUCLEOTIDE SEQUENCE [LARGE SCALE GENOMIC DNA]</scope>
    <source>
        <strain evidence="1 2">4G-K06</strain>
    </source>
</reference>
<accession>A0A370X5C6</accession>
<keyword evidence="2" id="KW-1185">Reference proteome</keyword>
<dbReference type="AlphaFoldDB" id="A0A370X5C6"/>
<name>A0A370X5C6_9GAMM</name>
<dbReference type="Proteomes" id="UP000254258">
    <property type="component" value="Unassembled WGS sequence"/>
</dbReference>
<comment type="caution">
    <text evidence="1">The sequence shown here is derived from an EMBL/GenBank/DDBJ whole genome shotgun (WGS) entry which is preliminary data.</text>
</comment>
<proteinExistence type="predicted"/>
<dbReference type="EMBL" id="QRBE01000002">
    <property type="protein sequence ID" value="RDS83624.1"/>
    <property type="molecule type" value="Genomic_DNA"/>
</dbReference>
<sequence>MDTLRTPTSSPIALTATRFACDALRAWFRPKTGVMIVLMGISATALCATHPASPLFGGILHARGPHGVYTEIRFEPHRLIARVHEPHMCVLHAHLVHGDPHTSRYAIEPPQGGRFCDELVDGEILIHPHTPNDVIAEFRSVRMDWSGRFRRQTQAH</sequence>
<evidence type="ECO:0000313" key="2">
    <source>
        <dbReference type="Proteomes" id="UP000254258"/>
    </source>
</evidence>